<reference evidence="1" key="1">
    <citation type="submission" date="2022-12" db="EMBL/GenBank/DDBJ databases">
        <title>Clostridium sp. nov., isolated from industrial wastewater.</title>
        <authorList>
            <person name="Jiayan W."/>
        </authorList>
    </citation>
    <scope>NUCLEOTIDE SEQUENCE</scope>
    <source>
        <strain evidence="1">ZC22-4</strain>
    </source>
</reference>
<dbReference type="Gene3D" id="1.25.40.10">
    <property type="entry name" value="Tetratricopeptide repeat domain"/>
    <property type="match status" value="2"/>
</dbReference>
<dbReference type="SUPFAM" id="SSF47413">
    <property type="entry name" value="lambda repressor-like DNA-binding domains"/>
    <property type="match status" value="1"/>
</dbReference>
<dbReference type="Gene3D" id="1.10.260.40">
    <property type="entry name" value="lambda repressor-like DNA-binding domains"/>
    <property type="match status" value="1"/>
</dbReference>
<comment type="caution">
    <text evidence="1">The sequence shown here is derived from an EMBL/GenBank/DDBJ whole genome shotgun (WGS) entry which is preliminary data.</text>
</comment>
<dbReference type="CDD" id="cd00093">
    <property type="entry name" value="HTH_XRE"/>
    <property type="match status" value="1"/>
</dbReference>
<dbReference type="SUPFAM" id="SSF48452">
    <property type="entry name" value="TPR-like"/>
    <property type="match status" value="2"/>
</dbReference>
<dbReference type="InterPro" id="IPR010982">
    <property type="entry name" value="Lambda_DNA-bd_dom_sf"/>
</dbReference>
<gene>
    <name evidence="1" type="ORF">OW729_12010</name>
</gene>
<evidence type="ECO:0000313" key="1">
    <source>
        <dbReference type="EMBL" id="MCY6959332.1"/>
    </source>
</evidence>
<protein>
    <submittedName>
        <fullName evidence="1">Helix-turn-helix transcriptional regulator</fullName>
    </submittedName>
</protein>
<organism evidence="1 2">
    <name type="scientific">Clostridium brassicae</name>
    <dbReference type="NCBI Taxonomy" id="2999072"/>
    <lineage>
        <taxon>Bacteria</taxon>
        <taxon>Bacillati</taxon>
        <taxon>Bacillota</taxon>
        <taxon>Clostridia</taxon>
        <taxon>Eubacteriales</taxon>
        <taxon>Clostridiaceae</taxon>
        <taxon>Clostridium</taxon>
    </lineage>
</organism>
<sequence length="419" mass="49748">MEVLSVGEKIKRARIYKGYTLKDVCGEEISVSKLSCIENGKVEAECWILEYIAQKLEMDFEYLKQSVDEQININIKKILESMNKGSYNDDLQYNLDLAERYGYYDIGLEIMHMIFEHNLEKHKLKEAQRLIGRYYDLSNKASFKYRKNMYYMDVGKYFYKNKEYYQSINYFKNVTKNVTCNKSEDHNFILDAMYFEASAYLKIGKYEEAYQISLKLNELLNHIDESLKKANVYHMMAIIYLKLDKSQFKKYETKAYEMYGDDIENKAMAMYSFASVMFEADLRDMAQEYIKKAIDLYPRENDEKLVDFILKCTEELVNNKDMDFVSELSDEALNLSIKIDNVRFVEKAYYLKAKVLIEQNSLITAEMYMSLSLDALNKFGTKKQICERYMEMGKMYYDMKYTSDSIRYFSLAMAMQKKL</sequence>
<dbReference type="Proteomes" id="UP001144612">
    <property type="component" value="Unassembled WGS sequence"/>
</dbReference>
<keyword evidence="2" id="KW-1185">Reference proteome</keyword>
<dbReference type="EMBL" id="JAPQFJ010000012">
    <property type="protein sequence ID" value="MCY6959332.1"/>
    <property type="molecule type" value="Genomic_DNA"/>
</dbReference>
<proteinExistence type="predicted"/>
<evidence type="ECO:0000313" key="2">
    <source>
        <dbReference type="Proteomes" id="UP001144612"/>
    </source>
</evidence>
<dbReference type="InterPro" id="IPR001387">
    <property type="entry name" value="Cro/C1-type_HTH"/>
</dbReference>
<name>A0ABT4DAK1_9CLOT</name>
<accession>A0ABT4DAK1</accession>
<dbReference type="InterPro" id="IPR011990">
    <property type="entry name" value="TPR-like_helical_dom_sf"/>
</dbReference>
<dbReference type="RefSeq" id="WP_268061759.1">
    <property type="nucleotide sequence ID" value="NZ_JAPQFJ010000012.1"/>
</dbReference>